<protein>
    <submittedName>
        <fullName evidence="2">Uncharacterized protein</fullName>
    </submittedName>
</protein>
<name>A0A0D0D633_9AGAM</name>
<keyword evidence="3" id="KW-1185">Reference proteome</keyword>
<feature type="compositionally biased region" description="Polar residues" evidence="1">
    <location>
        <begin position="16"/>
        <end position="39"/>
    </location>
</feature>
<dbReference type="Proteomes" id="UP000054538">
    <property type="component" value="Unassembled WGS sequence"/>
</dbReference>
<gene>
    <name evidence="2" type="ORF">PAXRUDRAFT_172532</name>
</gene>
<reference evidence="3" key="2">
    <citation type="submission" date="2015-01" db="EMBL/GenBank/DDBJ databases">
        <title>Evolutionary Origins and Diversification of the Mycorrhizal Mutualists.</title>
        <authorList>
            <consortium name="DOE Joint Genome Institute"/>
            <consortium name="Mycorrhizal Genomics Consortium"/>
            <person name="Kohler A."/>
            <person name="Kuo A."/>
            <person name="Nagy L.G."/>
            <person name="Floudas D."/>
            <person name="Copeland A."/>
            <person name="Barry K.W."/>
            <person name="Cichocki N."/>
            <person name="Veneault-Fourrey C."/>
            <person name="LaButti K."/>
            <person name="Lindquist E.A."/>
            <person name="Lipzen A."/>
            <person name="Lundell T."/>
            <person name="Morin E."/>
            <person name="Murat C."/>
            <person name="Riley R."/>
            <person name="Ohm R."/>
            <person name="Sun H."/>
            <person name="Tunlid A."/>
            <person name="Henrissat B."/>
            <person name="Grigoriev I.V."/>
            <person name="Hibbett D.S."/>
            <person name="Martin F."/>
        </authorList>
    </citation>
    <scope>NUCLEOTIDE SEQUENCE [LARGE SCALE GENOMIC DNA]</scope>
    <source>
        <strain evidence="3">Ve08.2h10</strain>
    </source>
</reference>
<proteinExistence type="predicted"/>
<reference evidence="2 3" key="1">
    <citation type="submission" date="2014-04" db="EMBL/GenBank/DDBJ databases">
        <authorList>
            <consortium name="DOE Joint Genome Institute"/>
            <person name="Kuo A."/>
            <person name="Kohler A."/>
            <person name="Jargeat P."/>
            <person name="Nagy L.G."/>
            <person name="Floudas D."/>
            <person name="Copeland A."/>
            <person name="Barry K.W."/>
            <person name="Cichocki N."/>
            <person name="Veneault-Fourrey C."/>
            <person name="LaButti K."/>
            <person name="Lindquist E.A."/>
            <person name="Lipzen A."/>
            <person name="Lundell T."/>
            <person name="Morin E."/>
            <person name="Murat C."/>
            <person name="Sun H."/>
            <person name="Tunlid A."/>
            <person name="Henrissat B."/>
            <person name="Grigoriev I.V."/>
            <person name="Hibbett D.S."/>
            <person name="Martin F."/>
            <person name="Nordberg H.P."/>
            <person name="Cantor M.N."/>
            <person name="Hua S.X."/>
        </authorList>
    </citation>
    <scope>NUCLEOTIDE SEQUENCE [LARGE SCALE GENOMIC DNA]</scope>
    <source>
        <strain evidence="2 3">Ve08.2h10</strain>
    </source>
</reference>
<accession>A0A0D0D633</accession>
<evidence type="ECO:0000313" key="3">
    <source>
        <dbReference type="Proteomes" id="UP000054538"/>
    </source>
</evidence>
<evidence type="ECO:0000313" key="2">
    <source>
        <dbReference type="EMBL" id="KIK75539.1"/>
    </source>
</evidence>
<evidence type="ECO:0000256" key="1">
    <source>
        <dbReference type="SAM" id="MobiDB-lite"/>
    </source>
</evidence>
<organism evidence="2 3">
    <name type="scientific">Paxillus rubicundulus Ve08.2h10</name>
    <dbReference type="NCBI Taxonomy" id="930991"/>
    <lineage>
        <taxon>Eukaryota</taxon>
        <taxon>Fungi</taxon>
        <taxon>Dikarya</taxon>
        <taxon>Basidiomycota</taxon>
        <taxon>Agaricomycotina</taxon>
        <taxon>Agaricomycetes</taxon>
        <taxon>Agaricomycetidae</taxon>
        <taxon>Boletales</taxon>
        <taxon>Paxilineae</taxon>
        <taxon>Paxillaceae</taxon>
        <taxon>Paxillus</taxon>
    </lineage>
</organism>
<feature type="region of interest" description="Disordered" evidence="1">
    <location>
        <begin position="1"/>
        <end position="43"/>
    </location>
</feature>
<dbReference type="OrthoDB" id="2688261at2759"/>
<dbReference type="EMBL" id="KN828036">
    <property type="protein sequence ID" value="KIK75539.1"/>
    <property type="molecule type" value="Genomic_DNA"/>
</dbReference>
<sequence>MTPGSGKNAAVGPSGPSVSTTPASSQPITTKRTTRSTAQGPMALRADVEMENYAVKDARSGLKYLESKLLCVIGEPINSEHLITTLFNISQLKNVSKAAMEVIRAVAYLIGEQENMKSAKMISTQVKEMI</sequence>
<dbReference type="InParanoid" id="A0A0D0D633"/>
<dbReference type="HOGENOM" id="CLU_1938833_0_0_1"/>
<dbReference type="AlphaFoldDB" id="A0A0D0D633"/>